<dbReference type="Proteomes" id="UP000789375">
    <property type="component" value="Unassembled WGS sequence"/>
</dbReference>
<accession>A0A9N9CVZ6</accession>
<reference evidence="1" key="1">
    <citation type="submission" date="2021-06" db="EMBL/GenBank/DDBJ databases">
        <authorList>
            <person name="Kallberg Y."/>
            <person name="Tangrot J."/>
            <person name="Rosling A."/>
        </authorList>
    </citation>
    <scope>NUCLEOTIDE SEQUENCE</scope>
    <source>
        <strain evidence="1">87-6 pot B 2015</strain>
    </source>
</reference>
<evidence type="ECO:0000313" key="2">
    <source>
        <dbReference type="Proteomes" id="UP000789375"/>
    </source>
</evidence>
<evidence type="ECO:0000313" key="1">
    <source>
        <dbReference type="EMBL" id="CAG8613110.1"/>
    </source>
</evidence>
<keyword evidence="2" id="KW-1185">Reference proteome</keyword>
<sequence>MQEAFQEVKRKPPGFKWIFLFGFLLKVDILKKFEKCSNYQKRPLWKERIISSSSSLSVKIGLRYYSKAIETFEFKHGGIKLEFLDSIQAISTVNNKFKFAFIGLILGDTENGPYSQMIK</sequence>
<organism evidence="1 2">
    <name type="scientific">Funneliformis mosseae</name>
    <name type="common">Endomycorrhizal fungus</name>
    <name type="synonym">Glomus mosseae</name>
    <dbReference type="NCBI Taxonomy" id="27381"/>
    <lineage>
        <taxon>Eukaryota</taxon>
        <taxon>Fungi</taxon>
        <taxon>Fungi incertae sedis</taxon>
        <taxon>Mucoromycota</taxon>
        <taxon>Glomeromycotina</taxon>
        <taxon>Glomeromycetes</taxon>
        <taxon>Glomerales</taxon>
        <taxon>Glomeraceae</taxon>
        <taxon>Funneliformis</taxon>
    </lineage>
</organism>
<name>A0A9N9CVZ6_FUNMO</name>
<gene>
    <name evidence="1" type="ORF">FMOSSE_LOCUS9570</name>
</gene>
<proteinExistence type="predicted"/>
<comment type="caution">
    <text evidence="1">The sequence shown here is derived from an EMBL/GenBank/DDBJ whole genome shotgun (WGS) entry which is preliminary data.</text>
</comment>
<dbReference type="EMBL" id="CAJVPP010002846">
    <property type="protein sequence ID" value="CAG8613110.1"/>
    <property type="molecule type" value="Genomic_DNA"/>
</dbReference>
<protein>
    <submittedName>
        <fullName evidence="1">7779_t:CDS:1</fullName>
    </submittedName>
</protein>
<dbReference type="AlphaFoldDB" id="A0A9N9CVZ6"/>